<name>A0ABP8GRY2_9BACT</name>
<dbReference type="Gene3D" id="3.90.1150.10">
    <property type="entry name" value="Aspartate Aminotransferase, domain 1"/>
    <property type="match status" value="1"/>
</dbReference>
<protein>
    <submittedName>
        <fullName evidence="5">GntG family PLP-dependent aldolase</fullName>
    </submittedName>
</protein>
<proteinExistence type="inferred from homology"/>
<organism evidence="5 6">
    <name type="scientific">Flaviaesturariibacter amylovorans</name>
    <dbReference type="NCBI Taxonomy" id="1084520"/>
    <lineage>
        <taxon>Bacteria</taxon>
        <taxon>Pseudomonadati</taxon>
        <taxon>Bacteroidota</taxon>
        <taxon>Chitinophagia</taxon>
        <taxon>Chitinophagales</taxon>
        <taxon>Chitinophagaceae</taxon>
        <taxon>Flaviaestuariibacter</taxon>
    </lineage>
</organism>
<dbReference type="InterPro" id="IPR023603">
    <property type="entry name" value="Low_specificity_L-TA-like"/>
</dbReference>
<dbReference type="CDD" id="cd06502">
    <property type="entry name" value="TA_like"/>
    <property type="match status" value="1"/>
</dbReference>
<dbReference type="RefSeq" id="WP_345255399.1">
    <property type="nucleotide sequence ID" value="NZ_BAABGY010000007.1"/>
</dbReference>
<evidence type="ECO:0000313" key="5">
    <source>
        <dbReference type="EMBL" id="GAA4329093.1"/>
    </source>
</evidence>
<dbReference type="InterPro" id="IPR001597">
    <property type="entry name" value="ArAA_b-elim_lyase/Thr_aldolase"/>
</dbReference>
<dbReference type="Gene3D" id="3.40.640.10">
    <property type="entry name" value="Type I PLP-dependent aspartate aminotransferase-like (Major domain)"/>
    <property type="match status" value="1"/>
</dbReference>
<keyword evidence="6" id="KW-1185">Reference proteome</keyword>
<sequence length="342" mass="36767">MTIDFRSDTVTKPTPAMLEAMMRAPVGDDVYGEDPSVNRLEALSAELFGMEAALFCPSGTMTNQIAIKVHTVPGDEVICDFNAHIYQYEGGGIAFNAGASVRLLHGDRGRFTSIQVAEGINADDVHKARTSLVCLENTTNRGGGACYELKDVEDIRALCDRQGIALHLDGARLFNALVAKGQSAKDYGRLFHTISICLSKSLGAPVGSLLLGPKDFIRKARRVRKVFGGGMRQAGFIAAAGIYALENNIDRLSEDHDRAAQIASALDGLSYVERVLPVETNIIIFEVKAPLTAAALVEQMKGAGILAYAIEPLKVRLVLHLDITPEMVTRTIDVLSGLNPAS</sequence>
<keyword evidence="3" id="KW-0663">Pyridoxal phosphate</keyword>
<evidence type="ECO:0000313" key="6">
    <source>
        <dbReference type="Proteomes" id="UP001501725"/>
    </source>
</evidence>
<dbReference type="PIRSF" id="PIRSF017617">
    <property type="entry name" value="Thr_aldolase"/>
    <property type="match status" value="1"/>
</dbReference>
<dbReference type="InterPro" id="IPR015424">
    <property type="entry name" value="PyrdxlP-dep_Trfase"/>
</dbReference>
<comment type="caution">
    <text evidence="5">The sequence shown here is derived from an EMBL/GenBank/DDBJ whole genome shotgun (WGS) entry which is preliminary data.</text>
</comment>
<dbReference type="Proteomes" id="UP001501725">
    <property type="component" value="Unassembled WGS sequence"/>
</dbReference>
<comment type="cofactor">
    <cofactor evidence="1">
        <name>pyridoxal 5'-phosphate</name>
        <dbReference type="ChEBI" id="CHEBI:597326"/>
    </cofactor>
</comment>
<dbReference type="NCBIfam" id="NF041359">
    <property type="entry name" value="GntG_guanitoxin"/>
    <property type="match status" value="1"/>
</dbReference>
<evidence type="ECO:0000256" key="3">
    <source>
        <dbReference type="ARBA" id="ARBA00022898"/>
    </source>
</evidence>
<dbReference type="Pfam" id="PF01212">
    <property type="entry name" value="Beta_elim_lyase"/>
    <property type="match status" value="1"/>
</dbReference>
<feature type="domain" description="Aromatic amino acid beta-eliminating lyase/threonine aldolase" evidence="4">
    <location>
        <begin position="4"/>
        <end position="288"/>
    </location>
</feature>
<accession>A0ABP8GRY2</accession>
<dbReference type="EMBL" id="BAABGY010000007">
    <property type="protein sequence ID" value="GAA4329093.1"/>
    <property type="molecule type" value="Genomic_DNA"/>
</dbReference>
<dbReference type="InterPro" id="IPR015422">
    <property type="entry name" value="PyrdxlP-dep_Trfase_small"/>
</dbReference>
<gene>
    <name evidence="5" type="ORF">GCM10023184_19350</name>
</gene>
<evidence type="ECO:0000259" key="4">
    <source>
        <dbReference type="Pfam" id="PF01212"/>
    </source>
</evidence>
<evidence type="ECO:0000256" key="1">
    <source>
        <dbReference type="ARBA" id="ARBA00001933"/>
    </source>
</evidence>
<reference evidence="6" key="1">
    <citation type="journal article" date="2019" name="Int. J. Syst. Evol. Microbiol.">
        <title>The Global Catalogue of Microorganisms (GCM) 10K type strain sequencing project: providing services to taxonomists for standard genome sequencing and annotation.</title>
        <authorList>
            <consortium name="The Broad Institute Genomics Platform"/>
            <consortium name="The Broad Institute Genome Sequencing Center for Infectious Disease"/>
            <person name="Wu L."/>
            <person name="Ma J."/>
        </authorList>
    </citation>
    <scope>NUCLEOTIDE SEQUENCE [LARGE SCALE GENOMIC DNA]</scope>
    <source>
        <strain evidence="6">JCM 17919</strain>
    </source>
</reference>
<evidence type="ECO:0000256" key="2">
    <source>
        <dbReference type="ARBA" id="ARBA00006966"/>
    </source>
</evidence>
<dbReference type="PANTHER" id="PTHR48097">
    <property type="entry name" value="L-THREONINE ALDOLASE-RELATED"/>
    <property type="match status" value="1"/>
</dbReference>
<dbReference type="PANTHER" id="PTHR48097:SF9">
    <property type="entry name" value="L-THREONINE ALDOLASE"/>
    <property type="match status" value="1"/>
</dbReference>
<dbReference type="InterPro" id="IPR015421">
    <property type="entry name" value="PyrdxlP-dep_Trfase_major"/>
</dbReference>
<comment type="similarity">
    <text evidence="2">Belongs to the threonine aldolase family.</text>
</comment>
<dbReference type="SUPFAM" id="SSF53383">
    <property type="entry name" value="PLP-dependent transferases"/>
    <property type="match status" value="1"/>
</dbReference>